<accession>A0A1D3TSG2</accession>
<dbReference type="RefSeq" id="WP_242875490.1">
    <property type="nucleotide sequence ID" value="NZ_FMKA01000006.1"/>
</dbReference>
<evidence type="ECO:0000313" key="3">
    <source>
        <dbReference type="Proteomes" id="UP000199315"/>
    </source>
</evidence>
<feature type="region of interest" description="Disordered" evidence="1">
    <location>
        <begin position="119"/>
        <end position="160"/>
    </location>
</feature>
<keyword evidence="3" id="KW-1185">Reference proteome</keyword>
<organism evidence="2 3">
    <name type="scientific">Anaerobium acetethylicum</name>
    <dbReference type="NCBI Taxonomy" id="1619234"/>
    <lineage>
        <taxon>Bacteria</taxon>
        <taxon>Bacillati</taxon>
        <taxon>Bacillota</taxon>
        <taxon>Clostridia</taxon>
        <taxon>Lachnospirales</taxon>
        <taxon>Lachnospiraceae</taxon>
        <taxon>Anaerobium</taxon>
    </lineage>
</organism>
<feature type="compositionally biased region" description="Basic and acidic residues" evidence="1">
    <location>
        <begin position="142"/>
        <end position="160"/>
    </location>
</feature>
<sequence length="160" mass="18407">MGLLMISETINDICKVSHSFSNEEKEFIVQFAFKTSDKELTNKLIDELVESVDETDSIRIMEKYSVMYDVKPTWVSQIENLLVSIEMYRIQEQKAITRLSEVLGAYGIDVSEDEVRTADSESIKAKIAESQRETEEQEEEEADKKSVESEPRCTLREPVL</sequence>
<evidence type="ECO:0000313" key="2">
    <source>
        <dbReference type="EMBL" id="SCP96775.1"/>
    </source>
</evidence>
<dbReference type="EMBL" id="FMKA01000006">
    <property type="protein sequence ID" value="SCP96775.1"/>
    <property type="molecule type" value="Genomic_DNA"/>
</dbReference>
<feature type="compositionally biased region" description="Basic and acidic residues" evidence="1">
    <location>
        <begin position="119"/>
        <end position="134"/>
    </location>
</feature>
<name>A0A1D3TSG2_9FIRM</name>
<dbReference type="STRING" id="1619234.SAMN05421730_100667"/>
<proteinExistence type="predicted"/>
<dbReference type="Proteomes" id="UP000199315">
    <property type="component" value="Unassembled WGS sequence"/>
</dbReference>
<reference evidence="2 3" key="1">
    <citation type="submission" date="2016-09" db="EMBL/GenBank/DDBJ databases">
        <authorList>
            <person name="Capua I."/>
            <person name="De Benedictis P."/>
            <person name="Joannis T."/>
            <person name="Lombin L.H."/>
            <person name="Cattoli G."/>
        </authorList>
    </citation>
    <scope>NUCLEOTIDE SEQUENCE [LARGE SCALE GENOMIC DNA]</scope>
    <source>
        <strain evidence="2 3">GluBS11</strain>
    </source>
</reference>
<gene>
    <name evidence="2" type="ORF">SAMN05421730_100667</name>
</gene>
<dbReference type="AlphaFoldDB" id="A0A1D3TSG2"/>
<protein>
    <submittedName>
        <fullName evidence="2">Uncharacterized protein</fullName>
    </submittedName>
</protein>
<evidence type="ECO:0000256" key="1">
    <source>
        <dbReference type="SAM" id="MobiDB-lite"/>
    </source>
</evidence>